<evidence type="ECO:0000313" key="6">
    <source>
        <dbReference type="Proteomes" id="UP000554482"/>
    </source>
</evidence>
<sequence>MEGDDGIITTVGSSPPPTSDTEIFTVGSPSEDLGFHEEAAEAEVVVVVPSSAAVSLSSSSSSTVTTSTTTTTTAILTDDLKEKIIRQVEYYFSDENLPTDKFLMKYVRKDKAGFVCFNSNDWLDTFRDEEGDEIKQVLMTVFPRCFSWCGLIVAVLSLWDNSE</sequence>
<dbReference type="GO" id="GO:0003729">
    <property type="term" value="F:mRNA binding"/>
    <property type="evidence" value="ECO:0007669"/>
    <property type="project" value="TreeGrafter"/>
</dbReference>
<dbReference type="SUPFAM" id="SSF46785">
    <property type="entry name" value="Winged helix' DNA-binding domain"/>
    <property type="match status" value="1"/>
</dbReference>
<protein>
    <recommendedName>
        <fullName evidence="4">HTH La-type RNA-binding domain-containing protein</fullName>
    </recommendedName>
</protein>
<comment type="caution">
    <text evidence="5">The sequence shown here is derived from an EMBL/GenBank/DDBJ whole genome shotgun (WGS) entry which is preliminary data.</text>
</comment>
<dbReference type="EMBL" id="JABWDY010044577">
    <property type="protein sequence ID" value="KAF5175032.1"/>
    <property type="molecule type" value="Genomic_DNA"/>
</dbReference>
<dbReference type="AlphaFoldDB" id="A0A7J6URZ4"/>
<proteinExistence type="predicted"/>
<dbReference type="PANTHER" id="PTHR22792">
    <property type="entry name" value="LUPUS LA PROTEIN-RELATED"/>
    <property type="match status" value="1"/>
</dbReference>
<dbReference type="InterPro" id="IPR036388">
    <property type="entry name" value="WH-like_DNA-bd_sf"/>
</dbReference>
<evidence type="ECO:0000256" key="2">
    <source>
        <dbReference type="PROSITE-ProRule" id="PRU00332"/>
    </source>
</evidence>
<gene>
    <name evidence="5" type="ORF">FRX31_035381</name>
</gene>
<dbReference type="OrthoDB" id="435402at2759"/>
<evidence type="ECO:0000256" key="3">
    <source>
        <dbReference type="SAM" id="MobiDB-lite"/>
    </source>
</evidence>
<evidence type="ECO:0000256" key="1">
    <source>
        <dbReference type="ARBA" id="ARBA00022884"/>
    </source>
</evidence>
<feature type="region of interest" description="Disordered" evidence="3">
    <location>
        <begin position="1"/>
        <end position="20"/>
    </location>
</feature>
<dbReference type="InterPro" id="IPR045180">
    <property type="entry name" value="La_dom_prot"/>
</dbReference>
<dbReference type="InterPro" id="IPR006630">
    <property type="entry name" value="La_HTH"/>
</dbReference>
<dbReference type="GO" id="GO:0005634">
    <property type="term" value="C:nucleus"/>
    <property type="evidence" value="ECO:0007669"/>
    <property type="project" value="TreeGrafter"/>
</dbReference>
<dbReference type="SMART" id="SM00715">
    <property type="entry name" value="LA"/>
    <property type="match status" value="1"/>
</dbReference>
<name>A0A7J6URZ4_THATH</name>
<evidence type="ECO:0000259" key="4">
    <source>
        <dbReference type="PROSITE" id="PS50961"/>
    </source>
</evidence>
<dbReference type="PANTHER" id="PTHR22792:SF159">
    <property type="entry name" value="LA-RELATED PROTEIN 1B-RELATED"/>
    <property type="match status" value="1"/>
</dbReference>
<keyword evidence="6" id="KW-1185">Reference proteome</keyword>
<accession>A0A7J6URZ4</accession>
<reference evidence="5 6" key="1">
    <citation type="submission" date="2020-06" db="EMBL/GenBank/DDBJ databases">
        <title>Transcriptomic and genomic resources for Thalictrum thalictroides and T. hernandezii: Facilitating candidate gene discovery in an emerging model plant lineage.</title>
        <authorList>
            <person name="Arias T."/>
            <person name="Riano-Pachon D.M."/>
            <person name="Di Stilio V.S."/>
        </authorList>
    </citation>
    <scope>NUCLEOTIDE SEQUENCE [LARGE SCALE GENOMIC DNA]</scope>
    <source>
        <strain evidence="6">cv. WT478/WT964</strain>
        <tissue evidence="5">Leaves</tissue>
    </source>
</reference>
<evidence type="ECO:0000313" key="5">
    <source>
        <dbReference type="EMBL" id="KAF5175032.1"/>
    </source>
</evidence>
<feature type="domain" description="HTH La-type RNA-binding" evidence="4">
    <location>
        <begin position="74"/>
        <end position="163"/>
    </location>
</feature>
<dbReference type="Proteomes" id="UP000554482">
    <property type="component" value="Unassembled WGS sequence"/>
</dbReference>
<organism evidence="5 6">
    <name type="scientific">Thalictrum thalictroides</name>
    <name type="common">Rue-anemone</name>
    <name type="synonym">Anemone thalictroides</name>
    <dbReference type="NCBI Taxonomy" id="46969"/>
    <lineage>
        <taxon>Eukaryota</taxon>
        <taxon>Viridiplantae</taxon>
        <taxon>Streptophyta</taxon>
        <taxon>Embryophyta</taxon>
        <taxon>Tracheophyta</taxon>
        <taxon>Spermatophyta</taxon>
        <taxon>Magnoliopsida</taxon>
        <taxon>Ranunculales</taxon>
        <taxon>Ranunculaceae</taxon>
        <taxon>Thalictroideae</taxon>
        <taxon>Thalictrum</taxon>
    </lineage>
</organism>
<dbReference type="Gene3D" id="1.10.10.10">
    <property type="entry name" value="Winged helix-like DNA-binding domain superfamily/Winged helix DNA-binding domain"/>
    <property type="match status" value="1"/>
</dbReference>
<dbReference type="Pfam" id="PF05383">
    <property type="entry name" value="La"/>
    <property type="match status" value="1"/>
</dbReference>
<dbReference type="InterPro" id="IPR036390">
    <property type="entry name" value="WH_DNA-bd_sf"/>
</dbReference>
<dbReference type="PROSITE" id="PS50961">
    <property type="entry name" value="HTH_LA"/>
    <property type="match status" value="1"/>
</dbReference>
<keyword evidence="1 2" id="KW-0694">RNA-binding</keyword>